<dbReference type="PROSITE" id="PS50096">
    <property type="entry name" value="IQ"/>
    <property type="match status" value="1"/>
</dbReference>
<keyword evidence="7" id="KW-0449">Lipoprotein</keyword>
<dbReference type="Gene3D" id="3.40.50.2300">
    <property type="match status" value="2"/>
</dbReference>
<dbReference type="InterPro" id="IPR028082">
    <property type="entry name" value="Peripla_BP_I"/>
</dbReference>
<keyword evidence="2" id="KW-0133">Cell shape</keyword>
<gene>
    <name evidence="8" type="ORF">RBH19_06510</name>
</gene>
<keyword evidence="6" id="KW-0998">Cell outer membrane</keyword>
<evidence type="ECO:0000256" key="5">
    <source>
        <dbReference type="ARBA" id="ARBA00023139"/>
    </source>
</evidence>
<accession>A0ABU0W664</accession>
<dbReference type="InterPro" id="IPR007443">
    <property type="entry name" value="LpoA"/>
</dbReference>
<proteinExistence type="predicted"/>
<comment type="caution">
    <text evidence="8">The sequence shown here is derived from an EMBL/GenBank/DDBJ whole genome shotgun (WGS) entry which is preliminary data.</text>
</comment>
<dbReference type="PANTHER" id="PTHR38038:SF1">
    <property type="entry name" value="PENICILLIN-BINDING PROTEIN ACTIVATOR LPOA"/>
    <property type="match status" value="1"/>
</dbReference>
<evidence type="ECO:0000256" key="4">
    <source>
        <dbReference type="ARBA" id="ARBA00023136"/>
    </source>
</evidence>
<dbReference type="CDD" id="cd06339">
    <property type="entry name" value="PBP1_YraM_LppC_lipoprotein-like"/>
    <property type="match status" value="1"/>
</dbReference>
<dbReference type="Gene3D" id="1.25.40.650">
    <property type="match status" value="1"/>
</dbReference>
<name>A0ABU0W664_9GAMM</name>
<dbReference type="InterPro" id="IPR011990">
    <property type="entry name" value="TPR-like_helical_dom_sf"/>
</dbReference>
<dbReference type="Pfam" id="PF04348">
    <property type="entry name" value="LppC"/>
    <property type="match status" value="1"/>
</dbReference>
<keyword evidence="4" id="KW-0472">Membrane</keyword>
<evidence type="ECO:0000313" key="8">
    <source>
        <dbReference type="EMBL" id="MDQ2069517.1"/>
    </source>
</evidence>
<dbReference type="PANTHER" id="PTHR38038">
    <property type="entry name" value="PENICILLIN-BINDING PROTEIN ACTIVATOR LPOA"/>
    <property type="match status" value="1"/>
</dbReference>
<keyword evidence="5" id="KW-0564">Palmitate</keyword>
<dbReference type="RefSeq" id="WP_306728018.1">
    <property type="nucleotide sequence ID" value="NZ_JAVDDT010000003.1"/>
</dbReference>
<keyword evidence="9" id="KW-1185">Reference proteome</keyword>
<keyword evidence="3" id="KW-0573">Peptidoglycan synthesis</keyword>
<dbReference type="SUPFAM" id="SSF53822">
    <property type="entry name" value="Periplasmic binding protein-like I"/>
    <property type="match status" value="1"/>
</dbReference>
<evidence type="ECO:0000256" key="2">
    <source>
        <dbReference type="ARBA" id="ARBA00022960"/>
    </source>
</evidence>
<keyword evidence="1" id="KW-0732">Signal</keyword>
<protein>
    <submittedName>
        <fullName evidence="8">Penicillin-binding protein activator</fullName>
    </submittedName>
</protein>
<evidence type="ECO:0000256" key="1">
    <source>
        <dbReference type="ARBA" id="ARBA00022729"/>
    </source>
</evidence>
<dbReference type="Proteomes" id="UP001239019">
    <property type="component" value="Unassembled WGS sequence"/>
</dbReference>
<dbReference type="EMBL" id="JAVDDT010000003">
    <property type="protein sequence ID" value="MDQ2069517.1"/>
    <property type="molecule type" value="Genomic_DNA"/>
</dbReference>
<reference evidence="8 9" key="1">
    <citation type="submission" date="2023-08" db="EMBL/GenBank/DDBJ databases">
        <title>Whole-genome sequencing of halo(alkali)philic microorganisms from hypersaline lakes.</title>
        <authorList>
            <person name="Sorokin D.Y."/>
            <person name="Abbas B."/>
            <person name="Merkel A.Y."/>
        </authorList>
    </citation>
    <scope>NUCLEOTIDE SEQUENCE [LARGE SCALE GENOMIC DNA]</scope>
    <source>
        <strain evidence="8 9">AB-CW4</strain>
    </source>
</reference>
<sequence>MRAISPASLSRIAVILLLATLWACAPRPVERPVMDADEVALMADSAEIMLETGDPAAAADLFTEIARAVDEEERPEWLFRAADAWLQAGETDRARTLVRSLSAAELSREDRFRAAVLLSRADVMDNRPREALARLDVRDEGVPSVVMPDLLRVRAQARFQMDDIVHGVADYQRLADRLSGEERMAVLQTLWDRLMGLPTLPDREAVAGRPLVAGWINLARAGQESWQRPDRFDDAVAEWESLHRGHPARELMDRLLAEHRERFRYPDQVALLLPLSGRFAGPAVAVRDGFLAAHFNQPGERRPNVRVYDTAGDPEQVMTVYQQAIDEGAGMVVGPLTRPELARLARSERQVPVLGLNYLLENEDSVDGLFQFGLDPESEARQVAERVIREGHSNAIALVPESEWGYRMLDAFREALEAQGGVLLDYETYHSGQRDFSGRITRVLGLDRSAARHRSLASAVGESLEFEPRRRQDIDAIFLASQDGQASLIRPQLRFHRAIGVPVFASSHVYRPGQASDSDLDGIRFPDMPWSIAREGEARQARLRVETIWPEAFEQHGRLYALGFDAYRLVPVLNNFEHPLQPPLAAMTGVLSLSGDNRIQRQLSWAQFSRGQPIPLEPIEELREIEEPVPVHVGGQ</sequence>
<organism evidence="8 9">
    <name type="scientific">Natronospira bacteriovora</name>
    <dbReference type="NCBI Taxonomy" id="3069753"/>
    <lineage>
        <taxon>Bacteria</taxon>
        <taxon>Pseudomonadati</taxon>
        <taxon>Pseudomonadota</taxon>
        <taxon>Gammaproteobacteria</taxon>
        <taxon>Natronospirales</taxon>
        <taxon>Natronospiraceae</taxon>
        <taxon>Natronospira</taxon>
    </lineage>
</organism>
<evidence type="ECO:0000313" key="9">
    <source>
        <dbReference type="Proteomes" id="UP001239019"/>
    </source>
</evidence>
<evidence type="ECO:0000256" key="7">
    <source>
        <dbReference type="ARBA" id="ARBA00023288"/>
    </source>
</evidence>
<evidence type="ECO:0000256" key="6">
    <source>
        <dbReference type="ARBA" id="ARBA00023237"/>
    </source>
</evidence>
<evidence type="ECO:0000256" key="3">
    <source>
        <dbReference type="ARBA" id="ARBA00022984"/>
    </source>
</evidence>
<dbReference type="Gene3D" id="1.25.40.10">
    <property type="entry name" value="Tetratricopeptide repeat domain"/>
    <property type="match status" value="1"/>
</dbReference>